<dbReference type="GO" id="GO:0005654">
    <property type="term" value="C:nucleoplasm"/>
    <property type="evidence" value="ECO:0007669"/>
    <property type="project" value="UniProtKB-ARBA"/>
</dbReference>
<dbReference type="KEGG" id="pfor:103142822"/>
<dbReference type="GO" id="GO:0070198">
    <property type="term" value="P:protein localization to chromosome, telomeric region"/>
    <property type="evidence" value="ECO:0007669"/>
    <property type="project" value="TreeGrafter"/>
</dbReference>
<sequence>MAANKSVNIGQVKVEEVVNRWLVEYYFSLTVEFFKNQQYADFCAIRDMLDEVLERPIESVDDMPLKIRVLQFLSRINEGEKLDVCFEPDQSKTPLESALNLLESMKANFQIPQADFNYVSTLIKEMILVIFIKNGVFDKAKAALTLYFPSPGNEKRATLMNLICQKSNKHKVINQINFPQFRKEMLCFCQKLCPFTVPFLHKAALSLVESRIEVERDGAVRSDEQEEASPSYSPQVNGFQFRSRRSIFIQKSKLEVAYKALAQCLEEKTFSDLEQEVEEESQKRVCLSLERCTDSVRGATQNSEQEALFQRKSVSPMEAFPADQMTQTGGGRQAAAGSLSKTLYTVARFVVEPDSQPSSQCTTATEDLEVETRTTDSPQMPSPSNQELSTLQFSNSEREHSRPRRKLPRRGSNSASRASTSFIECSSDSEGETPPSGKKELEQPNESSSKQADRSREASEIKDEQQAHTNVSKSPKKRPLKWISKSSKACDPSSGEHVCMSDSSLDTSADVSSPDAVPQKSSTPHKDGQSKIPIKSLWRGHKNITEEKETWIDEDSLFPSIKKRGSGSNESTISNSGNRRRWTESETENLIQGVKKFGEGNWSKIKAYYSFNERTNVNIKDRWRTLKNKKVV</sequence>
<accession>A0A087YAF7</accession>
<organism evidence="10 11">
    <name type="scientific">Poecilia formosa</name>
    <name type="common">Amazon molly</name>
    <name type="synonym">Limia formosa</name>
    <dbReference type="NCBI Taxonomy" id="48698"/>
    <lineage>
        <taxon>Eukaryota</taxon>
        <taxon>Metazoa</taxon>
        <taxon>Chordata</taxon>
        <taxon>Craniata</taxon>
        <taxon>Vertebrata</taxon>
        <taxon>Euteleostomi</taxon>
        <taxon>Actinopterygii</taxon>
        <taxon>Neopterygii</taxon>
        <taxon>Teleostei</taxon>
        <taxon>Neoteleostei</taxon>
        <taxon>Acanthomorphata</taxon>
        <taxon>Ovalentaria</taxon>
        <taxon>Atherinomorphae</taxon>
        <taxon>Cyprinodontiformes</taxon>
        <taxon>Poeciliidae</taxon>
        <taxon>Poeciliinae</taxon>
        <taxon>Poecilia</taxon>
    </lineage>
</organism>
<dbReference type="GO" id="GO:0031627">
    <property type="term" value="P:telomeric loop formation"/>
    <property type="evidence" value="ECO:0007669"/>
    <property type="project" value="TreeGrafter"/>
</dbReference>
<dbReference type="CTD" id="192316"/>
<dbReference type="GeneID" id="103142822"/>
<dbReference type="Gene3D" id="1.10.10.60">
    <property type="entry name" value="Homeodomain-like"/>
    <property type="match status" value="1"/>
</dbReference>
<dbReference type="PANTHER" id="PTHR46833">
    <property type="entry name" value="TELOMERIC REPEAT-BINDING FACTOR 2 TERF2"/>
    <property type="match status" value="1"/>
</dbReference>
<evidence type="ECO:0000256" key="5">
    <source>
        <dbReference type="ARBA" id="ARBA00023242"/>
    </source>
</evidence>
<dbReference type="CDD" id="cd11660">
    <property type="entry name" value="SANT_TRF"/>
    <property type="match status" value="1"/>
</dbReference>
<evidence type="ECO:0000256" key="2">
    <source>
        <dbReference type="ARBA" id="ARBA00022454"/>
    </source>
</evidence>
<feature type="region of interest" description="Disordered" evidence="7">
    <location>
        <begin position="558"/>
        <end position="584"/>
    </location>
</feature>
<dbReference type="PROSITE" id="PS51294">
    <property type="entry name" value="HTH_MYB"/>
    <property type="match status" value="1"/>
</dbReference>
<feature type="domain" description="Myb-like" evidence="8">
    <location>
        <begin position="574"/>
        <end position="627"/>
    </location>
</feature>
<dbReference type="STRING" id="48698.ENSPFOP00000015010"/>
<name>A0A087YAF7_POEFO</name>
<keyword evidence="11" id="KW-1185">Reference proteome</keyword>
<dbReference type="Proteomes" id="UP000028760">
    <property type="component" value="Unassembled WGS sequence"/>
</dbReference>
<evidence type="ECO:0000256" key="7">
    <source>
        <dbReference type="SAM" id="MobiDB-lite"/>
    </source>
</evidence>
<evidence type="ECO:0000256" key="3">
    <source>
        <dbReference type="ARBA" id="ARBA00022895"/>
    </source>
</evidence>
<feature type="compositionally biased region" description="Polar residues" evidence="7">
    <location>
        <begin position="411"/>
        <end position="428"/>
    </location>
</feature>
<evidence type="ECO:0000259" key="9">
    <source>
        <dbReference type="PROSITE" id="PS51294"/>
    </source>
</evidence>
<dbReference type="GO" id="GO:0042803">
    <property type="term" value="F:protein homodimerization activity"/>
    <property type="evidence" value="ECO:0007669"/>
    <property type="project" value="InterPro"/>
</dbReference>
<dbReference type="eggNOG" id="ENOG502RYHN">
    <property type="taxonomic scope" value="Eukaryota"/>
</dbReference>
<feature type="compositionally biased region" description="Polar residues" evidence="7">
    <location>
        <begin position="375"/>
        <end position="395"/>
    </location>
</feature>
<comment type="subcellular location">
    <subcellularLocation>
        <location evidence="1">Chromosome</location>
        <location evidence="1">Telomere</location>
    </subcellularLocation>
</comment>
<feature type="region of interest" description="Disordered" evidence="7">
    <location>
        <begin position="353"/>
        <end position="536"/>
    </location>
</feature>
<evidence type="ECO:0000313" key="11">
    <source>
        <dbReference type="Proteomes" id="UP000028760"/>
    </source>
</evidence>
<evidence type="ECO:0000256" key="1">
    <source>
        <dbReference type="ARBA" id="ARBA00004574"/>
    </source>
</evidence>
<reference evidence="11" key="1">
    <citation type="submission" date="2013-10" db="EMBL/GenBank/DDBJ databases">
        <authorList>
            <person name="Schartl M."/>
            <person name="Warren W."/>
        </authorList>
    </citation>
    <scope>NUCLEOTIDE SEQUENCE [LARGE SCALE GENOMIC DNA]</scope>
    <source>
        <strain evidence="11">female</strain>
    </source>
</reference>
<evidence type="ECO:0000256" key="4">
    <source>
        <dbReference type="ARBA" id="ARBA00023125"/>
    </source>
</evidence>
<dbReference type="Gene3D" id="1.25.40.210">
    <property type="entry name" value="Telomere repeat-binding factor, dimerisation domain"/>
    <property type="match status" value="1"/>
</dbReference>
<dbReference type="GeneTree" id="ENSGT00940000158316"/>
<dbReference type="GO" id="GO:0098505">
    <property type="term" value="F:G-rich strand telomeric DNA binding"/>
    <property type="evidence" value="ECO:0007669"/>
    <property type="project" value="TreeGrafter"/>
</dbReference>
<dbReference type="RefSeq" id="XP_007559130.1">
    <property type="nucleotide sequence ID" value="XM_007559068.2"/>
</dbReference>
<dbReference type="GO" id="GO:0070187">
    <property type="term" value="C:shelterin complex"/>
    <property type="evidence" value="ECO:0007669"/>
    <property type="project" value="TreeGrafter"/>
</dbReference>
<feature type="compositionally biased region" description="Polar residues" evidence="7">
    <location>
        <begin position="566"/>
        <end position="577"/>
    </location>
</feature>
<keyword evidence="2" id="KW-0158">Chromosome</keyword>
<keyword evidence="5" id="KW-0539">Nucleus</keyword>
<dbReference type="InterPro" id="IPR030657">
    <property type="entry name" value="TERF2"/>
</dbReference>
<feature type="compositionally biased region" description="Basic and acidic residues" evidence="7">
    <location>
        <begin position="451"/>
        <end position="466"/>
    </location>
</feature>
<evidence type="ECO:0000259" key="8">
    <source>
        <dbReference type="PROSITE" id="PS50090"/>
    </source>
</evidence>
<feature type="domain" description="HTH myb-type" evidence="9">
    <location>
        <begin position="578"/>
        <end position="631"/>
    </location>
</feature>
<dbReference type="InterPro" id="IPR036507">
    <property type="entry name" value="Telomere_rpt-bd_fac_dimer_sf"/>
</dbReference>
<dbReference type="GO" id="GO:0003720">
    <property type="term" value="F:telomerase activity"/>
    <property type="evidence" value="ECO:0007669"/>
    <property type="project" value="TreeGrafter"/>
</dbReference>
<dbReference type="PROSITE" id="PS50090">
    <property type="entry name" value="MYB_LIKE"/>
    <property type="match status" value="1"/>
</dbReference>
<protein>
    <submittedName>
        <fullName evidence="10">Telomeric repeat binding factor 2</fullName>
    </submittedName>
</protein>
<dbReference type="GO" id="GO:1905839">
    <property type="term" value="P:negative regulation of telomeric D-loop disassembly"/>
    <property type="evidence" value="ECO:0007669"/>
    <property type="project" value="TreeGrafter"/>
</dbReference>
<evidence type="ECO:0000256" key="6">
    <source>
        <dbReference type="ARBA" id="ARBA00023306"/>
    </source>
</evidence>
<dbReference type="SMART" id="SM00717">
    <property type="entry name" value="SANT"/>
    <property type="match status" value="1"/>
</dbReference>
<dbReference type="SUPFAM" id="SSF46689">
    <property type="entry name" value="Homeodomain-like"/>
    <property type="match status" value="1"/>
</dbReference>
<keyword evidence="6" id="KW-0131">Cell cycle</keyword>
<dbReference type="GO" id="GO:0031848">
    <property type="term" value="P:protection from non-homologous end joining at telomere"/>
    <property type="evidence" value="ECO:0007669"/>
    <property type="project" value="InterPro"/>
</dbReference>
<keyword evidence="3" id="KW-0779">Telomere</keyword>
<dbReference type="SUPFAM" id="SSF63600">
    <property type="entry name" value="Telomeric repeat binding factor (TRF) dimerisation domain"/>
    <property type="match status" value="1"/>
</dbReference>
<dbReference type="Pfam" id="PF00249">
    <property type="entry name" value="Myb_DNA-binding"/>
    <property type="match status" value="1"/>
</dbReference>
<dbReference type="InterPro" id="IPR001005">
    <property type="entry name" value="SANT/Myb"/>
</dbReference>
<feature type="compositionally biased region" description="Polar residues" evidence="7">
    <location>
        <begin position="355"/>
        <end position="365"/>
    </location>
</feature>
<dbReference type="InterPro" id="IPR013867">
    <property type="entry name" value="Telomere_rpt-bd_fac_dimer_dom"/>
</dbReference>
<dbReference type="GO" id="GO:0003691">
    <property type="term" value="F:double-stranded telomeric DNA binding"/>
    <property type="evidence" value="ECO:0007669"/>
    <property type="project" value="TreeGrafter"/>
</dbReference>
<evidence type="ECO:0000313" key="10">
    <source>
        <dbReference type="Ensembl" id="ENSPFOP00000015010.2"/>
    </source>
</evidence>
<dbReference type="Pfam" id="PF08558">
    <property type="entry name" value="TRF"/>
    <property type="match status" value="1"/>
</dbReference>
<dbReference type="GO" id="GO:0032208">
    <property type="term" value="P:negative regulation of telomere maintenance via recombination"/>
    <property type="evidence" value="ECO:0007669"/>
    <property type="project" value="TreeGrafter"/>
</dbReference>
<dbReference type="Ensembl" id="ENSPFOT00000015032.2">
    <property type="protein sequence ID" value="ENSPFOP00000015010.2"/>
    <property type="gene ID" value="ENSPFOG00000014951.2"/>
</dbReference>
<dbReference type="OMA" id="RTRNQDN"/>
<dbReference type="PANTHER" id="PTHR46833:SF1">
    <property type="entry name" value="TELOMERIC REPEAT-BINDING FACTOR 2"/>
    <property type="match status" value="1"/>
</dbReference>
<dbReference type="GO" id="GO:0032210">
    <property type="term" value="P:regulation of telomere maintenance via telomerase"/>
    <property type="evidence" value="ECO:0007669"/>
    <property type="project" value="TreeGrafter"/>
</dbReference>
<dbReference type="EMBL" id="AYCK01007702">
    <property type="status" value="NOT_ANNOTATED_CDS"/>
    <property type="molecule type" value="Genomic_DNA"/>
</dbReference>
<dbReference type="AlphaFoldDB" id="A0A087YAF7"/>
<reference evidence="10" key="2">
    <citation type="submission" date="2025-08" db="UniProtKB">
        <authorList>
            <consortium name="Ensembl"/>
        </authorList>
    </citation>
    <scope>IDENTIFICATION</scope>
</reference>
<dbReference type="InterPro" id="IPR009057">
    <property type="entry name" value="Homeodomain-like_sf"/>
</dbReference>
<dbReference type="InterPro" id="IPR017930">
    <property type="entry name" value="Myb_dom"/>
</dbReference>
<dbReference type="GO" id="GO:0061820">
    <property type="term" value="P:telomeric D-loop disassembly"/>
    <property type="evidence" value="ECO:0007669"/>
    <property type="project" value="TreeGrafter"/>
</dbReference>
<proteinExistence type="predicted"/>
<feature type="compositionally biased region" description="Polar residues" evidence="7">
    <location>
        <begin position="501"/>
        <end position="511"/>
    </location>
</feature>
<keyword evidence="4" id="KW-0238">DNA-binding</keyword>
<reference evidence="10" key="3">
    <citation type="submission" date="2025-09" db="UniProtKB">
        <authorList>
            <consortium name="Ensembl"/>
        </authorList>
    </citation>
    <scope>IDENTIFICATION</scope>
</reference>